<accession>A0A0L8GEI2</accession>
<gene>
    <name evidence="1" type="ORF">OCBIM_22035447mg</name>
</gene>
<proteinExistence type="predicted"/>
<organism evidence="1">
    <name type="scientific">Octopus bimaculoides</name>
    <name type="common">California two-spotted octopus</name>
    <dbReference type="NCBI Taxonomy" id="37653"/>
    <lineage>
        <taxon>Eukaryota</taxon>
        <taxon>Metazoa</taxon>
        <taxon>Spiralia</taxon>
        <taxon>Lophotrochozoa</taxon>
        <taxon>Mollusca</taxon>
        <taxon>Cephalopoda</taxon>
        <taxon>Coleoidea</taxon>
        <taxon>Octopodiformes</taxon>
        <taxon>Octopoda</taxon>
        <taxon>Incirrata</taxon>
        <taxon>Octopodidae</taxon>
        <taxon>Octopus</taxon>
    </lineage>
</organism>
<reference evidence="1" key="1">
    <citation type="submission" date="2015-07" db="EMBL/GenBank/DDBJ databases">
        <title>MeaNS - Measles Nucleotide Surveillance Program.</title>
        <authorList>
            <person name="Tran T."/>
            <person name="Druce J."/>
        </authorList>
    </citation>
    <scope>NUCLEOTIDE SEQUENCE</scope>
    <source>
        <strain evidence="1">UCB-OBI-ISO-001</strain>
        <tissue evidence="1">Gonad</tissue>
    </source>
</reference>
<dbReference type="EMBL" id="KQ422385">
    <property type="protein sequence ID" value="KOF74955.1"/>
    <property type="molecule type" value="Genomic_DNA"/>
</dbReference>
<sequence>MFWERVFLLEMTWVFNKGRGSDRGNSKGLVALNCYKHQLPTRLKLSRNKVNLKAKLEKT</sequence>
<evidence type="ECO:0000313" key="1">
    <source>
        <dbReference type="EMBL" id="KOF74955.1"/>
    </source>
</evidence>
<protein>
    <submittedName>
        <fullName evidence="1">Uncharacterized protein</fullName>
    </submittedName>
</protein>
<dbReference type="AlphaFoldDB" id="A0A0L8GEI2"/>
<name>A0A0L8GEI2_OCTBM</name>